<dbReference type="Gene3D" id="3.40.50.300">
    <property type="entry name" value="P-loop containing nucleotide triphosphate hydrolases"/>
    <property type="match status" value="1"/>
</dbReference>
<dbReference type="InterPro" id="IPR027417">
    <property type="entry name" value="P-loop_NTPase"/>
</dbReference>
<organism evidence="2 3">
    <name type="scientific">Alsobacter ponti</name>
    <dbReference type="NCBI Taxonomy" id="2962936"/>
    <lineage>
        <taxon>Bacteria</taxon>
        <taxon>Pseudomonadati</taxon>
        <taxon>Pseudomonadota</taxon>
        <taxon>Alphaproteobacteria</taxon>
        <taxon>Hyphomicrobiales</taxon>
        <taxon>Alsobacteraceae</taxon>
        <taxon>Alsobacter</taxon>
    </lineage>
</organism>
<comment type="caution">
    <text evidence="2">The sequence shown here is derived from an EMBL/GenBank/DDBJ whole genome shotgun (WGS) entry which is preliminary data.</text>
</comment>
<sequence length="469" mass="51547">MSAAAAVHLPTLTPTPFQARALTVPEAFDLFLGGGRGGGKSVTLALLFLRHIEQYGGRARALFVRQSFPGLVDFEQVTREVFGLVYGGRATYNASTHLWRFPSGATLQLDQFEGLADFSKFQGKSFSMIAIDEAGQYADPGPIDLLRSCLRAPAPMQPRFVLAANPGGPGHHWLLKRHILTAAPWEPYLETASGRTFVTAPSTFVDNPNLDREGYARQLAAATSTDPELGKAWLHGDWSVQRGAFFSAVLDHARNMVERWEPETVVRASPRGDGWKLYLAHDFGVSAPAVTLVMGKSPGIQGPDGRWYPKDSLVVLDESATNAPGQLNAGMGYTVPRLAEDIKELAKRWAMRPEGVADDAIFARTGHGTGSIADEFRAQGVYFTPAKKADRRTGWEIMRRLFLDAGKPDQPGLYVARPCEYLWTTLPILPRDPKKPDDVDSRAADHGADAARYGCLRQERTFVTRELRL</sequence>
<dbReference type="Proteomes" id="UP001205890">
    <property type="component" value="Unassembled WGS sequence"/>
</dbReference>
<feature type="domain" description="Phage terminase large subunit N-terminal" evidence="1">
    <location>
        <begin position="31"/>
        <end position="232"/>
    </location>
</feature>
<name>A0ABT1LD60_9HYPH</name>
<proteinExistence type="predicted"/>
<dbReference type="EMBL" id="JANCLU010000011">
    <property type="protein sequence ID" value="MCP8939394.1"/>
    <property type="molecule type" value="Genomic_DNA"/>
</dbReference>
<evidence type="ECO:0000313" key="3">
    <source>
        <dbReference type="Proteomes" id="UP001205890"/>
    </source>
</evidence>
<keyword evidence="3" id="KW-1185">Reference proteome</keyword>
<evidence type="ECO:0000313" key="2">
    <source>
        <dbReference type="EMBL" id="MCP8939394.1"/>
    </source>
</evidence>
<gene>
    <name evidence="2" type="ORF">NK718_12790</name>
</gene>
<evidence type="ECO:0000259" key="1">
    <source>
        <dbReference type="Pfam" id="PF04466"/>
    </source>
</evidence>
<accession>A0ABT1LD60</accession>
<dbReference type="Gene3D" id="3.30.420.280">
    <property type="match status" value="1"/>
</dbReference>
<dbReference type="RefSeq" id="WP_254742781.1">
    <property type="nucleotide sequence ID" value="NZ_JANCLU010000011.1"/>
</dbReference>
<dbReference type="InterPro" id="IPR035412">
    <property type="entry name" value="Terminase_L_N"/>
</dbReference>
<protein>
    <submittedName>
        <fullName evidence="2">Phage terminase large subunit</fullName>
    </submittedName>
</protein>
<dbReference type="Pfam" id="PF04466">
    <property type="entry name" value="Terminase_3"/>
    <property type="match status" value="1"/>
</dbReference>
<reference evidence="2 3" key="1">
    <citation type="submission" date="2022-07" db="EMBL/GenBank/DDBJ databases">
        <authorList>
            <person name="Li W.-J."/>
            <person name="Deng Q.-Q."/>
        </authorList>
    </citation>
    <scope>NUCLEOTIDE SEQUENCE [LARGE SCALE GENOMIC DNA]</scope>
    <source>
        <strain evidence="2 3">SYSU M60028</strain>
    </source>
</reference>
<dbReference type="SUPFAM" id="SSF52540">
    <property type="entry name" value="P-loop containing nucleoside triphosphate hydrolases"/>
    <property type="match status" value="1"/>
</dbReference>